<dbReference type="Gene3D" id="3.40.50.300">
    <property type="entry name" value="P-loop containing nucleotide triphosphate hydrolases"/>
    <property type="match status" value="1"/>
</dbReference>
<dbReference type="PIRSF" id="PIRSF037290">
    <property type="entry name" value="UCP037290"/>
    <property type="match status" value="1"/>
</dbReference>
<gene>
    <name evidence="2" type="ORF">PIGHUM_02420</name>
</gene>
<dbReference type="InterPro" id="IPR017166">
    <property type="entry name" value="UCP037290"/>
</dbReference>
<evidence type="ECO:0000256" key="1">
    <source>
        <dbReference type="SAM" id="MobiDB-lite"/>
    </source>
</evidence>
<evidence type="ECO:0000313" key="2">
    <source>
        <dbReference type="EMBL" id="VCU70348.1"/>
    </source>
</evidence>
<sequence>MSASIHSCPPAPIHPLLWKANQLARTSRPGLETGHADLSRCLPGQGWPLGSLTELLLDQAGIGELRLLMPALARLPAHRSIALLHPPHAPCLQAWTAHRIAPSQLLWIAPEQPADTLWAAEQILKHGHCGALLCWSASAPAAALRRLHLAAQSGDTAFFMFRPTQAAHSASPAPLRLQLRPAGDRLRVDILKRRGPLPGTSLLLPLISSAPARAAMPSQARHATVDQRLPDATQPRRLESVLAG</sequence>
<reference evidence="2 3" key="1">
    <citation type="submission" date="2018-10" db="EMBL/GenBank/DDBJ databases">
        <authorList>
            <person name="Criscuolo A."/>
        </authorList>
    </citation>
    <scope>NUCLEOTIDE SEQUENCE [LARGE SCALE GENOMIC DNA]</scope>
    <source>
        <strain evidence="2">DnA1</strain>
    </source>
</reference>
<dbReference type="InterPro" id="IPR027417">
    <property type="entry name" value="P-loop_NTPase"/>
</dbReference>
<dbReference type="NCBIfam" id="NF033429">
    <property type="entry name" value="ImuA_translesion"/>
    <property type="match status" value="1"/>
</dbReference>
<name>A0A3P4B3Z0_9BURK</name>
<protein>
    <recommendedName>
        <fullName evidence="4">SOS cell division inhibitor</fullName>
    </recommendedName>
</protein>
<feature type="region of interest" description="Disordered" evidence="1">
    <location>
        <begin position="217"/>
        <end position="244"/>
    </location>
</feature>
<proteinExistence type="predicted"/>
<dbReference type="EMBL" id="UWPJ01000018">
    <property type="protein sequence ID" value="VCU70348.1"/>
    <property type="molecule type" value="Genomic_DNA"/>
</dbReference>
<evidence type="ECO:0008006" key="4">
    <source>
        <dbReference type="Google" id="ProtNLM"/>
    </source>
</evidence>
<dbReference type="AlphaFoldDB" id="A0A3P4B3Z0"/>
<dbReference type="InterPro" id="IPR047610">
    <property type="entry name" value="ImuA_translesion"/>
</dbReference>
<evidence type="ECO:0000313" key="3">
    <source>
        <dbReference type="Proteomes" id="UP000277294"/>
    </source>
</evidence>
<organism evidence="2 3">
    <name type="scientific">Pigmentiphaga humi</name>
    <dbReference type="NCBI Taxonomy" id="2478468"/>
    <lineage>
        <taxon>Bacteria</taxon>
        <taxon>Pseudomonadati</taxon>
        <taxon>Pseudomonadota</taxon>
        <taxon>Betaproteobacteria</taxon>
        <taxon>Burkholderiales</taxon>
        <taxon>Alcaligenaceae</taxon>
        <taxon>Pigmentiphaga</taxon>
    </lineage>
</organism>
<dbReference type="SUPFAM" id="SSF52540">
    <property type="entry name" value="P-loop containing nucleoside triphosphate hydrolases"/>
    <property type="match status" value="1"/>
</dbReference>
<accession>A0A3P4B3Z0</accession>
<dbReference type="OrthoDB" id="9811176at2"/>
<dbReference type="Proteomes" id="UP000277294">
    <property type="component" value="Unassembled WGS sequence"/>
</dbReference>
<keyword evidence="3" id="KW-1185">Reference proteome</keyword>
<feature type="compositionally biased region" description="Basic and acidic residues" evidence="1">
    <location>
        <begin position="223"/>
        <end position="244"/>
    </location>
</feature>